<feature type="binding site" evidence="12">
    <location>
        <position position="419"/>
    </location>
    <ligand>
        <name>[4Fe-4S] cluster</name>
        <dbReference type="ChEBI" id="CHEBI:49883"/>
    </ligand>
</feature>
<evidence type="ECO:0000256" key="8">
    <source>
        <dbReference type="ARBA" id="ARBA00023014"/>
    </source>
</evidence>
<keyword evidence="5 11" id="KW-0235">DNA replication</keyword>
<dbReference type="Pfam" id="PF04104">
    <property type="entry name" value="DNA_primase_lrg"/>
    <property type="match status" value="1"/>
</dbReference>
<dbReference type="GO" id="GO:0005658">
    <property type="term" value="C:alpha DNA polymerase:primase complex"/>
    <property type="evidence" value="ECO:0007669"/>
    <property type="project" value="TreeGrafter"/>
</dbReference>
<organism evidence="15 16">
    <name type="scientific">Amphiprion percula</name>
    <name type="common">Orange clownfish</name>
    <name type="synonym">Lutjanus percula</name>
    <dbReference type="NCBI Taxonomy" id="161767"/>
    <lineage>
        <taxon>Eukaryota</taxon>
        <taxon>Metazoa</taxon>
        <taxon>Chordata</taxon>
        <taxon>Craniata</taxon>
        <taxon>Vertebrata</taxon>
        <taxon>Euteleostomi</taxon>
        <taxon>Actinopterygii</taxon>
        <taxon>Neopterygii</taxon>
        <taxon>Teleostei</taxon>
        <taxon>Neoteleostei</taxon>
        <taxon>Acanthomorphata</taxon>
        <taxon>Ovalentaria</taxon>
        <taxon>Pomacentridae</taxon>
        <taxon>Amphiprion</taxon>
    </lineage>
</organism>
<dbReference type="AlphaFoldDB" id="A0A3P8TS96"/>
<keyword evidence="6 11" id="KW-0479">Metal-binding</keyword>
<evidence type="ECO:0000313" key="15">
    <source>
        <dbReference type="Ensembl" id="ENSAPEP00000027914.1"/>
    </source>
</evidence>
<accession>A0A3P8TS96</accession>
<dbReference type="Ensembl" id="ENSAPET00000028654.1">
    <property type="protein sequence ID" value="ENSAPEP00000027914.1"/>
    <property type="gene ID" value="ENSAPEG00000019792.1"/>
</dbReference>
<feature type="binding site" evidence="12">
    <location>
        <position position="362"/>
    </location>
    <ligand>
        <name>[4Fe-4S] cluster</name>
        <dbReference type="ChEBI" id="CHEBI:49883"/>
    </ligand>
</feature>
<keyword evidence="3 11" id="KW-0004">4Fe-4S</keyword>
<dbReference type="GO" id="GO:0046872">
    <property type="term" value="F:metal ion binding"/>
    <property type="evidence" value="ECO:0007669"/>
    <property type="project" value="UniProtKB-UniRule"/>
</dbReference>
<keyword evidence="4 11" id="KW-0639">Primosome</keyword>
<dbReference type="Gene3D" id="1.20.930.80">
    <property type="match status" value="1"/>
</dbReference>
<evidence type="ECO:0000256" key="11">
    <source>
        <dbReference type="PIRNR" id="PIRNR009449"/>
    </source>
</evidence>
<keyword evidence="16" id="KW-1185">Reference proteome</keyword>
<evidence type="ECO:0000256" key="13">
    <source>
        <dbReference type="SAM" id="MobiDB-lite"/>
    </source>
</evidence>
<protein>
    <recommendedName>
        <fullName evidence="2 11">DNA primase large subunit</fullName>
    </recommendedName>
</protein>
<keyword evidence="7 11" id="KW-0408">Iron</keyword>
<dbReference type="Pfam" id="PF26466">
    <property type="entry name" value="DNA_primase_lrg_N"/>
    <property type="match status" value="1"/>
</dbReference>
<dbReference type="STRING" id="161767.ENSAPEP00000027914"/>
<sequence length="502" mass="58084">MIKNINILDLFLPSGTMQFMSRQKKLLPNSHTELYGQCLQFYGQPPLENIALSEFETFAVERLKLLKTVENLGVSYVKLSEQYTKKLDQESKNLNFPYRSGPSEIEKRRKDHISHFILRLAYCQTEDLRRWFIQQEVDLFRYRFSYLSSKQKLEFLHKNNLQYDAISVEEKKALQDKLVNSSYAVSGITVEDQDFYKVPFQDALDLVRTRKVYLKAGYVYIPHQDIVTIILNDFRTRLSKALALTARSLPAVHSDERLQPLLNHLSHAYQIDSLSGKSFPLCMRQLHQALRENHHLRHGGRMQYGLFLKGIGLSLEQALQFWRSEFIRGKVDADKFDKAYAYSIRHMFGKEGKRTDYTPYSCMKVILSNPPSQGDHHGCPFRHSDPELLKQKLQFYKVSPSGISQILELVKGMHYQLACQKYFELTHNVSDITFSLNHPNQYFVESQKVLGGGKDIKREMDTPQRSQENSGRGSAAAREAAANASQHLAEMTEELDSFFQDA</sequence>
<dbReference type="CDD" id="cd07322">
    <property type="entry name" value="PriL_PriS_Eukaryotic"/>
    <property type="match status" value="1"/>
</dbReference>
<dbReference type="OMA" id="RINYKPW"/>
<dbReference type="Proteomes" id="UP000265080">
    <property type="component" value="Chromosome 20"/>
</dbReference>
<dbReference type="InterPro" id="IPR007238">
    <property type="entry name" value="DNA_primase_lsu_euk/arc"/>
</dbReference>
<feature type="compositionally biased region" description="Low complexity" evidence="13">
    <location>
        <begin position="469"/>
        <end position="484"/>
    </location>
</feature>
<evidence type="ECO:0000256" key="1">
    <source>
        <dbReference type="ARBA" id="ARBA00010564"/>
    </source>
</evidence>
<dbReference type="GO" id="GO:0006269">
    <property type="term" value="P:DNA replication, synthesis of primer"/>
    <property type="evidence" value="ECO:0007669"/>
    <property type="project" value="UniProtKB-KW"/>
</dbReference>
<dbReference type="FunFam" id="1.20.930.80:FF:000001">
    <property type="entry name" value="DNA primase large subunit"/>
    <property type="match status" value="1"/>
</dbReference>
<dbReference type="PIRSF" id="PIRSF009449">
    <property type="entry name" value="DNA_primase_large_subunit"/>
    <property type="match status" value="1"/>
</dbReference>
<reference evidence="15" key="2">
    <citation type="submission" date="2025-08" db="UniProtKB">
        <authorList>
            <consortium name="Ensembl"/>
        </authorList>
    </citation>
    <scope>IDENTIFICATION</scope>
</reference>
<reference evidence="15" key="3">
    <citation type="submission" date="2025-09" db="UniProtKB">
        <authorList>
            <consortium name="Ensembl"/>
        </authorList>
    </citation>
    <scope>IDENTIFICATION</scope>
</reference>
<evidence type="ECO:0000256" key="3">
    <source>
        <dbReference type="ARBA" id="ARBA00022485"/>
    </source>
</evidence>
<feature type="binding site" evidence="12">
    <location>
        <position position="379"/>
    </location>
    <ligand>
        <name>[4Fe-4S] cluster</name>
        <dbReference type="ChEBI" id="CHEBI:49883"/>
    </ligand>
</feature>
<keyword evidence="8 11" id="KW-0411">Iron-sulfur</keyword>
<evidence type="ECO:0000256" key="4">
    <source>
        <dbReference type="ARBA" id="ARBA00022515"/>
    </source>
</evidence>
<dbReference type="PANTHER" id="PTHR10537">
    <property type="entry name" value="DNA PRIMASE LARGE SUBUNIT"/>
    <property type="match status" value="1"/>
</dbReference>
<name>A0A3P8TS96_AMPPE</name>
<evidence type="ECO:0000256" key="9">
    <source>
        <dbReference type="ARBA" id="ARBA00023125"/>
    </source>
</evidence>
<evidence type="ECO:0000259" key="14">
    <source>
        <dbReference type="Pfam" id="PF04104"/>
    </source>
</evidence>
<keyword evidence="9 11" id="KW-0238">DNA-binding</keyword>
<evidence type="ECO:0000313" key="16">
    <source>
        <dbReference type="Proteomes" id="UP000265080"/>
    </source>
</evidence>
<comment type="similarity">
    <text evidence="1 11">Belongs to the eukaryotic-type primase large subunit family.</text>
</comment>
<dbReference type="GO" id="GO:0051539">
    <property type="term" value="F:4 iron, 4 sulfur cluster binding"/>
    <property type="evidence" value="ECO:0007669"/>
    <property type="project" value="UniProtKB-UniRule"/>
</dbReference>
<feature type="domain" description="DNA primase large subunit C-terminal" evidence="14">
    <location>
        <begin position="273"/>
        <end position="443"/>
    </location>
</feature>
<feature type="binding site" evidence="12">
    <location>
        <position position="282"/>
    </location>
    <ligand>
        <name>[4Fe-4S] cluster</name>
        <dbReference type="ChEBI" id="CHEBI:49883"/>
    </ligand>
</feature>
<evidence type="ECO:0000256" key="7">
    <source>
        <dbReference type="ARBA" id="ARBA00023004"/>
    </source>
</evidence>
<dbReference type="InterPro" id="IPR058560">
    <property type="entry name" value="DNA_primase_C"/>
</dbReference>
<dbReference type="GeneTree" id="ENSGT00390000009790"/>
<comment type="function">
    <text evidence="11">Regulatory subunit of the DNA primase complex and component of the DNA polymerase alpha complex (also known as the alpha DNA polymerase-primase complex) which play an essential role in the initiation of DNA synthesis. The primase subunit of the polymerase alpha complex initiates DNA synthesis by oligomerising short RNA primers on both leading and lagging strands.</text>
</comment>
<evidence type="ECO:0000256" key="5">
    <source>
        <dbReference type="ARBA" id="ARBA00022705"/>
    </source>
</evidence>
<dbReference type="GO" id="GO:0003677">
    <property type="term" value="F:DNA binding"/>
    <property type="evidence" value="ECO:0007669"/>
    <property type="project" value="UniProtKB-UniRule"/>
</dbReference>
<evidence type="ECO:0000256" key="2">
    <source>
        <dbReference type="ARBA" id="ARBA00019038"/>
    </source>
</evidence>
<reference evidence="15 16" key="1">
    <citation type="submission" date="2018-03" db="EMBL/GenBank/DDBJ databases">
        <title>Finding Nemo's genes: A chromosome-scale reference assembly of the genome of the orange clownfish Amphiprion percula.</title>
        <authorList>
            <person name="Lehmann R."/>
        </authorList>
    </citation>
    <scope>NUCLEOTIDE SEQUENCE</scope>
</reference>
<evidence type="ECO:0000256" key="6">
    <source>
        <dbReference type="ARBA" id="ARBA00022723"/>
    </source>
</evidence>
<evidence type="ECO:0000256" key="12">
    <source>
        <dbReference type="PIRSR" id="PIRSR009449-1"/>
    </source>
</evidence>
<feature type="region of interest" description="Disordered" evidence="13">
    <location>
        <begin position="458"/>
        <end position="486"/>
    </location>
</feature>
<dbReference type="PANTHER" id="PTHR10537:SF3">
    <property type="entry name" value="DNA PRIMASE LARGE SUBUNIT"/>
    <property type="match status" value="1"/>
</dbReference>
<proteinExistence type="inferred from homology"/>
<comment type="subunit">
    <text evidence="10">Heterodimer of a catalytic subunit PRIM1 and a regulatory subunit PRIM2, also known as the DNA primase complex. Interacts via (C-terminus) with PRIM1. Component of the alpha DNA polymerase complex (also known as the alpha DNA polymerase-primase complex) consisting of four subunits: the catalytic subunit POLA1, the regulatory subunit POLA2, and the primase complex subunits PRIM1 and PRIM2 respectively. Within the complex, POLA1 directly interacts with PRIM2.</text>
</comment>
<evidence type="ECO:0000256" key="10">
    <source>
        <dbReference type="ARBA" id="ARBA00061902"/>
    </source>
</evidence>
<dbReference type="GO" id="GO:0006270">
    <property type="term" value="P:DNA replication initiation"/>
    <property type="evidence" value="ECO:0007669"/>
    <property type="project" value="TreeGrafter"/>
</dbReference>
<comment type="cofactor">
    <cofactor evidence="11">
        <name>[4Fe-4S] cluster</name>
        <dbReference type="ChEBI" id="CHEBI:49883"/>
    </cofactor>
    <text evidence="11">Binds 1 [4Fe-4S] cluster.</text>
</comment>
<dbReference type="InterPro" id="IPR016558">
    <property type="entry name" value="DNA_primase_lsu_euk"/>
</dbReference>